<comment type="subunit">
    <text evidence="2">Heterodimer of SbcC and SbcD.</text>
</comment>
<dbReference type="EMBL" id="CP159837">
    <property type="protein sequence ID" value="XCM36624.1"/>
    <property type="molecule type" value="Genomic_DNA"/>
</dbReference>
<name>A0AAU8JDP3_9CYAN</name>
<comment type="similarity">
    <text evidence="1">Belongs to the SMC family. SbcC subfamily.</text>
</comment>
<dbReference type="InterPro" id="IPR027417">
    <property type="entry name" value="P-loop_NTPase"/>
</dbReference>
<dbReference type="PANTHER" id="PTHR32114">
    <property type="entry name" value="ABC TRANSPORTER ABCH.3"/>
    <property type="match status" value="1"/>
</dbReference>
<reference evidence="6" key="1">
    <citation type="submission" date="2024-07" db="EMBL/GenBank/DDBJ databases">
        <authorList>
            <person name="Kim Y.J."/>
            <person name="Jeong J.Y."/>
        </authorList>
    </citation>
    <scope>NUCLEOTIDE SEQUENCE</scope>
    <source>
        <strain evidence="6">GIHE-MW2</strain>
    </source>
</reference>
<organism evidence="6">
    <name type="scientific">Planktothricoides raciborskii GIHE-MW2</name>
    <dbReference type="NCBI Taxonomy" id="2792601"/>
    <lineage>
        <taxon>Bacteria</taxon>
        <taxon>Bacillati</taxon>
        <taxon>Cyanobacteriota</taxon>
        <taxon>Cyanophyceae</taxon>
        <taxon>Oscillatoriophycideae</taxon>
        <taxon>Oscillatoriales</taxon>
        <taxon>Oscillatoriaceae</taxon>
        <taxon>Planktothricoides</taxon>
    </lineage>
</organism>
<evidence type="ECO:0000256" key="3">
    <source>
        <dbReference type="ARBA" id="ARBA00013368"/>
    </source>
</evidence>
<evidence type="ECO:0000256" key="2">
    <source>
        <dbReference type="ARBA" id="ARBA00011322"/>
    </source>
</evidence>
<feature type="coiled-coil region" evidence="4">
    <location>
        <begin position="288"/>
        <end position="329"/>
    </location>
</feature>
<dbReference type="AlphaFoldDB" id="A0AAU8JDP3"/>
<accession>A0AAU8JDP3</accession>
<proteinExistence type="inferred from homology"/>
<dbReference type="GO" id="GO:0006302">
    <property type="term" value="P:double-strand break repair"/>
    <property type="evidence" value="ECO:0007669"/>
    <property type="project" value="InterPro"/>
</dbReference>
<dbReference type="GO" id="GO:0016887">
    <property type="term" value="F:ATP hydrolysis activity"/>
    <property type="evidence" value="ECO:0007669"/>
    <property type="project" value="InterPro"/>
</dbReference>
<gene>
    <name evidence="6" type="ORF">ABWT76_005397</name>
</gene>
<feature type="domain" description="Rad50/SbcC-type AAA" evidence="5">
    <location>
        <begin position="5"/>
        <end position="199"/>
    </location>
</feature>
<dbReference type="RefSeq" id="WP_190880535.1">
    <property type="nucleotide sequence ID" value="NZ_CP159837.1"/>
</dbReference>
<dbReference type="Gene3D" id="3.40.50.300">
    <property type="entry name" value="P-loop containing nucleotide triphosphate hydrolases"/>
    <property type="match status" value="2"/>
</dbReference>
<dbReference type="PANTHER" id="PTHR32114:SF2">
    <property type="entry name" value="ABC TRANSPORTER ABCH.3"/>
    <property type="match status" value="1"/>
</dbReference>
<evidence type="ECO:0000256" key="1">
    <source>
        <dbReference type="ARBA" id="ARBA00006930"/>
    </source>
</evidence>
<feature type="coiled-coil region" evidence="4">
    <location>
        <begin position="454"/>
        <end position="481"/>
    </location>
</feature>
<evidence type="ECO:0000313" key="6">
    <source>
        <dbReference type="EMBL" id="XCM36624.1"/>
    </source>
</evidence>
<feature type="coiled-coil region" evidence="4">
    <location>
        <begin position="535"/>
        <end position="741"/>
    </location>
</feature>
<dbReference type="SUPFAM" id="SSF52540">
    <property type="entry name" value="P-loop containing nucleoside triphosphate hydrolases"/>
    <property type="match status" value="1"/>
</dbReference>
<dbReference type="InterPro" id="IPR038729">
    <property type="entry name" value="Rad50/SbcC_AAA"/>
</dbReference>
<dbReference type="Pfam" id="PF13558">
    <property type="entry name" value="SbcC_Walker_B"/>
    <property type="match status" value="1"/>
</dbReference>
<keyword evidence="4" id="KW-0175">Coiled coil</keyword>
<evidence type="ECO:0000256" key="4">
    <source>
        <dbReference type="SAM" id="Coils"/>
    </source>
</evidence>
<protein>
    <recommendedName>
        <fullName evidence="3">Nuclease SbcCD subunit C</fullName>
    </recommendedName>
</protein>
<dbReference type="Pfam" id="PF13476">
    <property type="entry name" value="AAA_23"/>
    <property type="match status" value="1"/>
</dbReference>
<feature type="coiled-coil region" evidence="4">
    <location>
        <begin position="770"/>
        <end position="828"/>
    </location>
</feature>
<feature type="coiled-coil region" evidence="4">
    <location>
        <begin position="228"/>
        <end position="255"/>
    </location>
</feature>
<evidence type="ECO:0000259" key="5">
    <source>
        <dbReference type="Pfam" id="PF13476"/>
    </source>
</evidence>
<sequence>MRPIELSLSGFTSFRDEQHLDFSQLDLFAITGPTGAGKSSLLDAITYALYGKTARTGSQIQEMVSQGSSLLKVQFRFEMSQGEYRVTRLWRDRGKTTVTSVLLEKYQGKKWETLETKERLTNQAIEEILGMDFDTFTRVILLPQGQFDEFLKGNTTKRREILRQLAGFEIFELMRKEANNLAGLLKKELEAVERQINELDAPPDWELEQKVSQLLTLENDLPRLNEAVWQAQKKLDEQQQLFERLERLLKLHQDLADLNVNTGEIERLEQRLVRSQTAASLQGDWTLVQRVRQQARQAEAQAIAAGKKLQKIQAQFKKEKERLDRVKAEEAEMLPQFKTRSEALATVQVYEQQQKQIAQELVRVQKILLTKTTELSVAQKEWQEIQAQNIAASQQVKKITAELEQYPPMSDRLETLRQIAPLLMEWQLIQQQVKKQEKQQLALQEQLEISRFTVKEAQFNYQFAQKEMEAARGALMEAEAINAEATRMNQAAVLRESLVSGTICPVCGEVYHGDHPLPDLEIVEWVDVSPLRDRLQTHERQFHQAERQLTQAETTLEQQTQQMIACEQELSVVQNRLATKYAGISTYLIPENPEEMSRNFEQTVQQLQQEYQELQVTDQRSKQVQQKHQAAVANLNQIRQALEFKAKTLKQAQQEEQRSRSEVDRQLKARQHLRATLEEITGGLSYEQLRQNLNREQQQLQMQVEQAEQTYQKIQGAAIAAETEDRQAKEIEQRAIVQEQQLNTDWLEKLKKANFSEAEFLAAQTSVTEQAAWQKQIREYRETKVKLETRFKDLRAEVGDRTTDEEVLKNCQVSLTHAQEQLKQANDRRTELTAWIQVTQGKIEQLNVLESQQKLLNEQGKTYHTLAQNLKSNEFQAYILEHLEAELLARATVLLQELSDARYKLTIDNGEYWVEDNWNGGEMRKVRTLSGGETFAASLSMALALSERLSQGADLGSLFLDEGFGTLDGETLEAVTQILETLRQRSRMIGVITHVRDLAERLPTQVRVSKSPNGSRIQVEMS</sequence>